<evidence type="ECO:0000313" key="4">
    <source>
        <dbReference type="Proteomes" id="UP000196435"/>
    </source>
</evidence>
<sequence>MKIIYSLILMTSCLFIHPVHAETLYHVTFKNSSSKHLYIHRDGDYCMNDAGNLDIDIPKSESKTMNLKDSDGFFNCRIADRYVNWSVRYPYGENIADCKLSFNVKVITMGGGPRTWNVKISGCDELVKEATCGELACHNKFVDYYDMKNKNIDITFQ</sequence>
<gene>
    <name evidence="2" type="ORF">Xinn_03944</name>
    <name evidence="3" type="ORF">XIS1_360002</name>
</gene>
<organism evidence="3 4">
    <name type="scientific">Xenorhabdus innexi</name>
    <dbReference type="NCBI Taxonomy" id="290109"/>
    <lineage>
        <taxon>Bacteria</taxon>
        <taxon>Pseudomonadati</taxon>
        <taxon>Pseudomonadota</taxon>
        <taxon>Gammaproteobacteria</taxon>
        <taxon>Enterobacterales</taxon>
        <taxon>Morganellaceae</taxon>
        <taxon>Xenorhabdus</taxon>
    </lineage>
</organism>
<reference evidence="4" key="2">
    <citation type="submission" date="2016-12" db="EMBL/GenBank/DDBJ databases">
        <authorList>
            <person name="Gaudriault S."/>
        </authorList>
    </citation>
    <scope>NUCLEOTIDE SEQUENCE [LARGE SCALE GENOMIC DNA]</scope>
    <source>
        <strain evidence="4">HGB1681 (deposited as PTA-6826 in the American Type Culture Collection)</strain>
    </source>
</reference>
<evidence type="ECO:0000256" key="1">
    <source>
        <dbReference type="SAM" id="SignalP"/>
    </source>
</evidence>
<name>A0A1N6MXQ8_9GAMM</name>
<dbReference type="AlphaFoldDB" id="A0A1N6MXQ8"/>
<protein>
    <submittedName>
        <fullName evidence="3">Uncharacterized protein</fullName>
    </submittedName>
</protein>
<feature type="signal peptide" evidence="1">
    <location>
        <begin position="1"/>
        <end position="21"/>
    </location>
</feature>
<reference evidence="3" key="1">
    <citation type="submission" date="2016-12" db="EMBL/GenBank/DDBJ databases">
        <authorList>
            <person name="Song W.-J."/>
            <person name="Kurnit D.M."/>
        </authorList>
    </citation>
    <scope>NUCLEOTIDE SEQUENCE [LARGE SCALE GENOMIC DNA]</scope>
    <source>
        <strain evidence="3">HGB1681</strain>
    </source>
</reference>
<reference evidence="2 5" key="3">
    <citation type="journal article" date="2017" name="Nat. Microbiol.">
        <title>Natural product diversity associated with the nematode symbionts Photorhabdus and Xenorhabdus.</title>
        <authorList>
            <person name="Tobias N.J."/>
            <person name="Wolff H."/>
            <person name="Djahanschiri B."/>
            <person name="Grundmann F."/>
            <person name="Kronenwerth M."/>
            <person name="Shi Y.M."/>
            <person name="Simonyi S."/>
            <person name="Grun P."/>
            <person name="Shapiro-Ilan D."/>
            <person name="Pidot S.J."/>
            <person name="Stinear T.P."/>
            <person name="Ebersberger I."/>
            <person name="Bode H.B."/>
        </authorList>
    </citation>
    <scope>NUCLEOTIDE SEQUENCE [LARGE SCALE GENOMIC DNA]</scope>
    <source>
        <strain evidence="2 5">DSM 16336</strain>
    </source>
</reference>
<dbReference type="EMBL" id="FTLG01000177">
    <property type="protein sequence ID" value="SIP73567.1"/>
    <property type="molecule type" value="Genomic_DNA"/>
</dbReference>
<dbReference type="Proteomes" id="UP000224871">
    <property type="component" value="Unassembled WGS sequence"/>
</dbReference>
<evidence type="ECO:0000313" key="2">
    <source>
        <dbReference type="EMBL" id="PHM27680.1"/>
    </source>
</evidence>
<dbReference type="Proteomes" id="UP000196435">
    <property type="component" value="Unassembled WGS sequence"/>
</dbReference>
<proteinExistence type="predicted"/>
<evidence type="ECO:0000313" key="3">
    <source>
        <dbReference type="EMBL" id="SIP73567.1"/>
    </source>
</evidence>
<evidence type="ECO:0000313" key="5">
    <source>
        <dbReference type="Proteomes" id="UP000224871"/>
    </source>
</evidence>
<dbReference type="EMBL" id="NIBU01000108">
    <property type="protein sequence ID" value="PHM27680.1"/>
    <property type="molecule type" value="Genomic_DNA"/>
</dbReference>
<accession>A0A1N6MXQ8</accession>
<keyword evidence="5" id="KW-1185">Reference proteome</keyword>
<feature type="chain" id="PRO_5012749036" evidence="1">
    <location>
        <begin position="22"/>
        <end position="157"/>
    </location>
</feature>
<keyword evidence="1" id="KW-0732">Signal</keyword>